<organism evidence="1">
    <name type="scientific">Staphylococcus epidermidis</name>
    <dbReference type="NCBI Taxonomy" id="1282"/>
    <lineage>
        <taxon>Bacteria</taxon>
        <taxon>Bacillati</taxon>
        <taxon>Bacillota</taxon>
        <taxon>Bacilli</taxon>
        <taxon>Bacillales</taxon>
        <taxon>Staphylococcaceae</taxon>
        <taxon>Staphylococcus</taxon>
    </lineage>
</organism>
<dbReference type="EMBL" id="GQ900456">
    <property type="protein sequence ID" value="ADA80262.1"/>
    <property type="molecule type" value="Genomic_DNA"/>
</dbReference>
<dbReference type="AlphaFoldDB" id="D2JCD7"/>
<evidence type="ECO:0000313" key="1">
    <source>
        <dbReference type="EMBL" id="ADA80262.1"/>
    </source>
</evidence>
<dbReference type="RefSeq" id="WP_012818135.1">
    <property type="nucleotide sequence ID" value="NC_013381.1"/>
</dbReference>
<protein>
    <recommendedName>
        <fullName evidence="2">VOC family protein</fullName>
    </recommendedName>
</protein>
<sequence>MEFYQMPMFNKMLVKDIEKAEKWYEKTIGFKSVFKFRNDKNEVLMNHWFCCKVKNIANH</sequence>
<dbReference type="CDD" id="cd06587">
    <property type="entry name" value="VOC"/>
    <property type="match status" value="1"/>
</dbReference>
<keyword evidence="1" id="KW-0614">Plasmid</keyword>
<reference evidence="1" key="1">
    <citation type="submission" date="2009-08" db="EMBL/GenBank/DDBJ databases">
        <authorList>
            <person name="Gill J."/>
            <person name="Borman J."/>
            <person name="Shetty J."/>
            <person name="Hostetler J."/>
            <person name="Durkin S."/>
            <person name="Montgomery B."/>
        </authorList>
    </citation>
    <scope>NUCLEOTIDE SEQUENCE</scope>
    <source>
        <strain evidence="1">SK30</strain>
        <plasmid evidence="1">SAP107A</plasmid>
    </source>
</reference>
<reference evidence="1" key="2">
    <citation type="submission" date="2009-12" db="EMBL/GenBank/DDBJ databases">
        <authorList>
            <person name="Summers A.O."/>
            <person name="Shearer J."/>
            <person name="Wireman J."/>
        </authorList>
    </citation>
    <scope>NUCLEOTIDE SEQUENCE</scope>
    <source>
        <strain evidence="1">SK30</strain>
        <plasmid evidence="1">SAP107A</plasmid>
    </source>
</reference>
<dbReference type="SUPFAM" id="SSF54593">
    <property type="entry name" value="Glyoxalase/Bleomycin resistance protein/Dihydroxybiphenyl dioxygenase"/>
    <property type="match status" value="1"/>
</dbReference>
<geneLocation type="plasmid" evidence="1">
    <name>SAP107A</name>
</geneLocation>
<evidence type="ECO:0008006" key="2">
    <source>
        <dbReference type="Google" id="ProtNLM"/>
    </source>
</evidence>
<dbReference type="InterPro" id="IPR029068">
    <property type="entry name" value="Glyas_Bleomycin-R_OHBP_Dase"/>
</dbReference>
<gene>
    <name evidence="1" type="ORF">SAP107A_027</name>
</gene>
<accession>D2JCD7</accession>
<name>D2JCD7_STAEP</name>
<proteinExistence type="predicted"/>